<feature type="repeat" description="PPR" evidence="3">
    <location>
        <begin position="50"/>
        <end position="84"/>
    </location>
</feature>
<dbReference type="Pfam" id="PF01535">
    <property type="entry name" value="PPR"/>
    <property type="match status" value="4"/>
</dbReference>
<dbReference type="OMA" id="HIPAVEP"/>
<feature type="repeat" description="PPR" evidence="3">
    <location>
        <begin position="116"/>
        <end position="150"/>
    </location>
</feature>
<feature type="non-terminal residue" evidence="4">
    <location>
        <position position="565"/>
    </location>
</feature>
<dbReference type="FunFam" id="1.25.40.10:FF:000344">
    <property type="entry name" value="Pentatricopeptide repeat-containing protein"/>
    <property type="match status" value="1"/>
</dbReference>
<evidence type="ECO:0000256" key="2">
    <source>
        <dbReference type="ARBA" id="ARBA00022737"/>
    </source>
</evidence>
<dbReference type="InterPro" id="IPR011990">
    <property type="entry name" value="TPR-like_helical_dom_sf"/>
</dbReference>
<dbReference type="Gene3D" id="1.25.40.10">
    <property type="entry name" value="Tetratricopeptide repeat domain"/>
    <property type="match status" value="5"/>
</dbReference>
<gene>
    <name evidence="4" type="ORF">KI387_029233</name>
</gene>
<dbReference type="GO" id="GO:0009451">
    <property type="term" value="P:RNA modification"/>
    <property type="evidence" value="ECO:0007669"/>
    <property type="project" value="InterPro"/>
</dbReference>
<keyword evidence="2" id="KW-0677">Repeat</keyword>
<name>A0AA38FE17_TAXCH</name>
<feature type="repeat" description="PPR" evidence="3">
    <location>
        <begin position="213"/>
        <end position="243"/>
    </location>
</feature>
<dbReference type="GO" id="GO:0003723">
    <property type="term" value="F:RNA binding"/>
    <property type="evidence" value="ECO:0007669"/>
    <property type="project" value="InterPro"/>
</dbReference>
<evidence type="ECO:0000313" key="5">
    <source>
        <dbReference type="Proteomes" id="UP000824469"/>
    </source>
</evidence>
<sequence length="565" mass="63092">MVDARKLFDEMIERDCFSWNVMIAAYRRHGRPNEALTLFHQMQRTGFQPDQFTFSSILPACAKIQALEQGMNIHQSIMESGFFPDVVVASALIDMYTKCGSIQKAEEVFEKMPQRNVFSWNAMIAGYAQNGFVDEALMLFKEMPQRNVVSWNVMIAGYAQNGVLDKAFRLFKEMPLRDVVSWNAMIAGYAQNGAFDEALSLFKEMPQRNVVSWTTMIAGYAHNGLVENALETFKQMQLAGVKPNPTTFSSIIPACAKMGALQQGINIHQSIMEHGFLSDVIIASALVDMYAKCGNMHKAWELFEKMPQRNVVSWTAMIGGYAQNGLVQKALETFNKMQLAGVKPNSTTFASILPACANMGALDQGMDIHQSVIESGFLSDVVVVSALVDMYAKCGSIQKARKLFDKMSTRDAVSWSTMIAGYAMHGFHKDALELFELMKHSGTYLDHVSFVCVIYACSHAGLVDEGCKYFNGMSDSYCIMLTVDHYVCMVDLLGRAGYLDDALNFAIKMPIKPVVVVWMCLLDSCRSQKNIGLAVFTATFLFELDPKNAMPYVVLSNIYAEVDRR</sequence>
<comment type="similarity">
    <text evidence="1">Belongs to the PPR family. PCMP-H subfamily.</text>
</comment>
<feature type="repeat" description="PPR" evidence="3">
    <location>
        <begin position="244"/>
        <end position="278"/>
    </location>
</feature>
<dbReference type="AlphaFoldDB" id="A0AA38FE17"/>
<organism evidence="4 5">
    <name type="scientific">Taxus chinensis</name>
    <name type="common">Chinese yew</name>
    <name type="synonym">Taxus wallichiana var. chinensis</name>
    <dbReference type="NCBI Taxonomy" id="29808"/>
    <lineage>
        <taxon>Eukaryota</taxon>
        <taxon>Viridiplantae</taxon>
        <taxon>Streptophyta</taxon>
        <taxon>Embryophyta</taxon>
        <taxon>Tracheophyta</taxon>
        <taxon>Spermatophyta</taxon>
        <taxon>Pinopsida</taxon>
        <taxon>Pinidae</taxon>
        <taxon>Conifers II</taxon>
        <taxon>Cupressales</taxon>
        <taxon>Taxaceae</taxon>
        <taxon>Taxus</taxon>
    </lineage>
</organism>
<proteinExistence type="inferred from homology"/>
<feature type="repeat" description="PPR" evidence="3">
    <location>
        <begin position="310"/>
        <end position="344"/>
    </location>
</feature>
<reference evidence="4 5" key="1">
    <citation type="journal article" date="2021" name="Nat. Plants">
        <title>The Taxus genome provides insights into paclitaxel biosynthesis.</title>
        <authorList>
            <person name="Xiong X."/>
            <person name="Gou J."/>
            <person name="Liao Q."/>
            <person name="Li Y."/>
            <person name="Zhou Q."/>
            <person name="Bi G."/>
            <person name="Li C."/>
            <person name="Du R."/>
            <person name="Wang X."/>
            <person name="Sun T."/>
            <person name="Guo L."/>
            <person name="Liang H."/>
            <person name="Lu P."/>
            <person name="Wu Y."/>
            <person name="Zhang Z."/>
            <person name="Ro D.K."/>
            <person name="Shang Y."/>
            <person name="Huang S."/>
            <person name="Yan J."/>
        </authorList>
    </citation>
    <scope>NUCLEOTIDE SEQUENCE [LARGE SCALE GENOMIC DNA]</scope>
    <source>
        <strain evidence="4">Ta-2019</strain>
    </source>
</reference>
<feature type="repeat" description="PPR" evidence="3">
    <location>
        <begin position="178"/>
        <end position="212"/>
    </location>
</feature>
<comment type="caution">
    <text evidence="4">The sequence shown here is derived from an EMBL/GenBank/DDBJ whole genome shotgun (WGS) entry which is preliminary data.</text>
</comment>
<accession>A0AA38FE17</accession>
<evidence type="ECO:0008006" key="6">
    <source>
        <dbReference type="Google" id="ProtNLM"/>
    </source>
</evidence>
<feature type="repeat" description="PPR" evidence="3">
    <location>
        <begin position="380"/>
        <end position="410"/>
    </location>
</feature>
<feature type="repeat" description="PPR" evidence="3">
    <location>
        <begin position="85"/>
        <end position="115"/>
    </location>
</feature>
<dbReference type="PROSITE" id="PS51375">
    <property type="entry name" value="PPR"/>
    <property type="match status" value="11"/>
</dbReference>
<dbReference type="SUPFAM" id="SSF48452">
    <property type="entry name" value="TPR-like"/>
    <property type="match status" value="1"/>
</dbReference>
<dbReference type="FunFam" id="1.25.40.10:FF:000348">
    <property type="entry name" value="Pentatricopeptide repeat-containing protein chloroplastic"/>
    <property type="match status" value="1"/>
</dbReference>
<dbReference type="Pfam" id="PF12854">
    <property type="entry name" value="PPR_1"/>
    <property type="match status" value="1"/>
</dbReference>
<feature type="repeat" description="PPR" evidence="3">
    <location>
        <begin position="279"/>
        <end position="309"/>
    </location>
</feature>
<dbReference type="FunFam" id="1.25.40.10:FF:000090">
    <property type="entry name" value="Pentatricopeptide repeat-containing protein, chloroplastic"/>
    <property type="match status" value="1"/>
</dbReference>
<dbReference type="Pfam" id="PF13041">
    <property type="entry name" value="PPR_2"/>
    <property type="match status" value="4"/>
</dbReference>
<dbReference type="PANTHER" id="PTHR47926">
    <property type="entry name" value="PENTATRICOPEPTIDE REPEAT-CONTAINING PROTEIN"/>
    <property type="match status" value="1"/>
</dbReference>
<dbReference type="InterPro" id="IPR002885">
    <property type="entry name" value="PPR_rpt"/>
</dbReference>
<dbReference type="Proteomes" id="UP000824469">
    <property type="component" value="Unassembled WGS sequence"/>
</dbReference>
<keyword evidence="5" id="KW-1185">Reference proteome</keyword>
<dbReference type="EMBL" id="JAHRHJ020000010">
    <property type="protein sequence ID" value="KAH9297551.1"/>
    <property type="molecule type" value="Genomic_DNA"/>
</dbReference>
<feature type="repeat" description="PPR" evidence="3">
    <location>
        <begin position="15"/>
        <end position="49"/>
    </location>
</feature>
<protein>
    <recommendedName>
        <fullName evidence="6">Chlororespiratory reduction 4</fullName>
    </recommendedName>
</protein>
<evidence type="ECO:0000256" key="3">
    <source>
        <dbReference type="PROSITE-ProRule" id="PRU00708"/>
    </source>
</evidence>
<dbReference type="PANTHER" id="PTHR47926:SF347">
    <property type="entry name" value="PENTATRICOPEPTIDE REPEAT-CONTAINING PROTEIN"/>
    <property type="match status" value="1"/>
</dbReference>
<dbReference type="NCBIfam" id="TIGR00756">
    <property type="entry name" value="PPR"/>
    <property type="match status" value="10"/>
</dbReference>
<dbReference type="InterPro" id="IPR046960">
    <property type="entry name" value="PPR_At4g14850-like_plant"/>
</dbReference>
<evidence type="ECO:0000256" key="1">
    <source>
        <dbReference type="ARBA" id="ARBA00006643"/>
    </source>
</evidence>
<dbReference type="FunFam" id="1.25.40.10:FF:000333">
    <property type="entry name" value="Pentatricopeptide repeat-containing protein"/>
    <property type="match status" value="1"/>
</dbReference>
<evidence type="ECO:0000313" key="4">
    <source>
        <dbReference type="EMBL" id="KAH9297551.1"/>
    </source>
</evidence>
<feature type="repeat" description="PPR" evidence="3">
    <location>
        <begin position="411"/>
        <end position="445"/>
    </location>
</feature>